<dbReference type="PIRSF" id="PIRSF016602">
    <property type="entry name" value="CurC_prd"/>
    <property type="match status" value="1"/>
</dbReference>
<dbReference type="PANTHER" id="PTHR36114">
    <property type="entry name" value="16.7 KDA PROTEIN IN WHIE LOCUS"/>
    <property type="match status" value="1"/>
</dbReference>
<dbReference type="Proteomes" id="UP000298860">
    <property type="component" value="Unassembled WGS sequence"/>
</dbReference>
<dbReference type="EMBL" id="BJFL01000017">
    <property type="protein sequence ID" value="GDY31756.1"/>
    <property type="molecule type" value="Genomic_DNA"/>
</dbReference>
<name>A0A4D4JBE5_9PSEU</name>
<protein>
    <submittedName>
        <fullName evidence="3">Cupin</fullName>
    </submittedName>
</protein>
<dbReference type="InterPro" id="IPR011051">
    <property type="entry name" value="RmlC_Cupin_sf"/>
</dbReference>
<dbReference type="RefSeq" id="WP_137814814.1">
    <property type="nucleotide sequence ID" value="NZ_BJFL01000017.1"/>
</dbReference>
<dbReference type="InterPro" id="IPR013096">
    <property type="entry name" value="Cupin_2"/>
</dbReference>
<accession>A0A4D4JBE5</accession>
<reference evidence="4" key="1">
    <citation type="submission" date="2019-04" db="EMBL/GenBank/DDBJ databases">
        <title>Draft genome sequence of Pseudonocardiaceae bacterium SL3-2-4.</title>
        <authorList>
            <person name="Ningsih F."/>
            <person name="Yokota A."/>
            <person name="Sakai Y."/>
            <person name="Nanatani K."/>
            <person name="Yabe S."/>
            <person name="Oetari A."/>
            <person name="Sjamsuridzal W."/>
        </authorList>
    </citation>
    <scope>NUCLEOTIDE SEQUENCE [LARGE SCALE GENOMIC DNA]</scope>
    <source>
        <strain evidence="4">SL3-2-4</strain>
    </source>
</reference>
<dbReference type="PANTHER" id="PTHR36114:SF1">
    <property type="entry name" value="16.7 KDA PROTEIN IN WHIE LOCUS"/>
    <property type="match status" value="1"/>
</dbReference>
<feature type="domain" description="Cupin type-2" evidence="2">
    <location>
        <begin position="41"/>
        <end position="106"/>
    </location>
</feature>
<feature type="region of interest" description="Disordered" evidence="1">
    <location>
        <begin position="119"/>
        <end position="141"/>
    </location>
</feature>
<dbReference type="OrthoDB" id="287918at2"/>
<evidence type="ECO:0000313" key="3">
    <source>
        <dbReference type="EMBL" id="GDY31756.1"/>
    </source>
</evidence>
<dbReference type="SUPFAM" id="SSF51182">
    <property type="entry name" value="RmlC-like cupins"/>
    <property type="match status" value="1"/>
</dbReference>
<organism evidence="3 4">
    <name type="scientific">Gandjariella thermophila</name>
    <dbReference type="NCBI Taxonomy" id="1931992"/>
    <lineage>
        <taxon>Bacteria</taxon>
        <taxon>Bacillati</taxon>
        <taxon>Actinomycetota</taxon>
        <taxon>Actinomycetes</taxon>
        <taxon>Pseudonocardiales</taxon>
        <taxon>Pseudonocardiaceae</taxon>
        <taxon>Gandjariella</taxon>
    </lineage>
</organism>
<feature type="region of interest" description="Disordered" evidence="1">
    <location>
        <begin position="1"/>
        <end position="22"/>
    </location>
</feature>
<dbReference type="AlphaFoldDB" id="A0A4D4JBE5"/>
<comment type="caution">
    <text evidence="3">The sequence shown here is derived from an EMBL/GenBank/DDBJ whole genome shotgun (WGS) entry which is preliminary data.</text>
</comment>
<dbReference type="InterPro" id="IPR016672">
    <property type="entry name" value="Polyketide_Synth_CurC_prd"/>
</dbReference>
<gene>
    <name evidence="3" type="ORF">GTS_33890</name>
</gene>
<dbReference type="Gene3D" id="2.60.120.10">
    <property type="entry name" value="Jelly Rolls"/>
    <property type="match status" value="1"/>
</dbReference>
<keyword evidence="4" id="KW-1185">Reference proteome</keyword>
<dbReference type="Pfam" id="PF07883">
    <property type="entry name" value="Cupin_2"/>
    <property type="match status" value="1"/>
</dbReference>
<dbReference type="CDD" id="cd06991">
    <property type="entry name" value="cupin_TcmJ-like"/>
    <property type="match status" value="1"/>
</dbReference>
<dbReference type="InterPro" id="IPR014710">
    <property type="entry name" value="RmlC-like_jellyroll"/>
</dbReference>
<evidence type="ECO:0000313" key="4">
    <source>
        <dbReference type="Proteomes" id="UP000298860"/>
    </source>
</evidence>
<dbReference type="InterPro" id="IPR052044">
    <property type="entry name" value="PKS_Associated_Protein"/>
</dbReference>
<evidence type="ECO:0000256" key="1">
    <source>
        <dbReference type="SAM" id="MobiDB-lite"/>
    </source>
</evidence>
<proteinExistence type="predicted"/>
<sequence>MPKRSIKVAMSEVTPSRRQGGKTRALLTPTSVSAISGFMGTVTLEDGERVAECYHPYSDKFLFVVRGSLLFRIDGEEVTAGENEALLITRGQRHSIENVGTTQAFVVYQITPLAPRPEWGHVDTEPVPFPDDAPPRVGGTE</sequence>
<evidence type="ECO:0000259" key="2">
    <source>
        <dbReference type="Pfam" id="PF07883"/>
    </source>
</evidence>